<dbReference type="AlphaFoldDB" id="E1QLR1"/>
<dbReference type="PROSITE" id="PS50893">
    <property type="entry name" value="ABC_TRANSPORTER_2"/>
    <property type="match status" value="1"/>
</dbReference>
<gene>
    <name evidence="5" type="ordered locus">Deba_3143</name>
</gene>
<dbReference type="CDD" id="cd03219">
    <property type="entry name" value="ABC_Mj1267_LivG_branched"/>
    <property type="match status" value="1"/>
</dbReference>
<dbReference type="Pfam" id="PF00005">
    <property type="entry name" value="ABC_tran"/>
    <property type="match status" value="1"/>
</dbReference>
<sequence>MNRALLSVSGLGCSFGGLRAVDDLTLEVRRGQVAGLIGPNGAGKTTCFDLISGRGRPDCGRAVFDGVDITGQKAHRINRLGLARTFQNIRLFDELSVRENVLVGFHGRLRGGFFSAMLRLPGYARQERAMERRADELLALVGLAAQRDERAGTMAYGQRRLLEMARALATDPKLLLLDEPAAGMNHGETAALSVLIGRLRDKMNLTILLIEHDMRLVMNVCDTLTVLDHGKVIAQGAPDEVRADPRVIEAYLGPELELGDA</sequence>
<reference evidence="5 6" key="1">
    <citation type="journal article" date="2010" name="Stand. Genomic Sci.">
        <title>Complete genome sequence of Desulfarculus baarsii type strain (2st14).</title>
        <authorList>
            <person name="Sun H."/>
            <person name="Spring S."/>
            <person name="Lapidus A."/>
            <person name="Davenport K."/>
            <person name="Del Rio T.G."/>
            <person name="Tice H."/>
            <person name="Nolan M."/>
            <person name="Copeland A."/>
            <person name="Cheng J.F."/>
            <person name="Lucas S."/>
            <person name="Tapia R."/>
            <person name="Goodwin L."/>
            <person name="Pitluck S."/>
            <person name="Ivanova N."/>
            <person name="Pagani I."/>
            <person name="Mavromatis K."/>
            <person name="Ovchinnikova G."/>
            <person name="Pati A."/>
            <person name="Chen A."/>
            <person name="Palaniappan K."/>
            <person name="Hauser L."/>
            <person name="Chang Y.J."/>
            <person name="Jeffries C.D."/>
            <person name="Detter J.C."/>
            <person name="Han C."/>
            <person name="Rohde M."/>
            <person name="Brambilla E."/>
            <person name="Goker M."/>
            <person name="Woyke T."/>
            <person name="Bristow J."/>
            <person name="Eisen J.A."/>
            <person name="Markowitz V."/>
            <person name="Hugenholtz P."/>
            <person name="Kyrpides N.C."/>
            <person name="Klenk H.P."/>
            <person name="Land M."/>
        </authorList>
    </citation>
    <scope>NUCLEOTIDE SEQUENCE [LARGE SCALE GENOMIC DNA]</scope>
    <source>
        <strain evidence="6">ATCC 33931 / DSM 2075 / LMG 7858 / VKM B-1802 / 2st14</strain>
    </source>
</reference>
<dbReference type="OrthoDB" id="9809450at2"/>
<dbReference type="STRING" id="644282.Deba_3143"/>
<dbReference type="InterPro" id="IPR003593">
    <property type="entry name" value="AAA+_ATPase"/>
</dbReference>
<keyword evidence="2" id="KW-0547">Nucleotide-binding</keyword>
<dbReference type="FunFam" id="3.40.50.300:FF:000421">
    <property type="entry name" value="Branched-chain amino acid ABC transporter ATP-binding protein"/>
    <property type="match status" value="1"/>
</dbReference>
<dbReference type="InterPro" id="IPR017871">
    <property type="entry name" value="ABC_transporter-like_CS"/>
</dbReference>
<evidence type="ECO:0000313" key="6">
    <source>
        <dbReference type="Proteomes" id="UP000009047"/>
    </source>
</evidence>
<proteinExistence type="predicted"/>
<keyword evidence="1" id="KW-0813">Transport</keyword>
<accession>E1QLR1</accession>
<dbReference type="GO" id="GO:0005524">
    <property type="term" value="F:ATP binding"/>
    <property type="evidence" value="ECO:0007669"/>
    <property type="project" value="UniProtKB-KW"/>
</dbReference>
<name>E1QLR1_DESB2</name>
<evidence type="ECO:0000256" key="3">
    <source>
        <dbReference type="ARBA" id="ARBA00022840"/>
    </source>
</evidence>
<dbReference type="GO" id="GO:0016887">
    <property type="term" value="F:ATP hydrolysis activity"/>
    <property type="evidence" value="ECO:0007669"/>
    <property type="project" value="InterPro"/>
</dbReference>
<evidence type="ECO:0000256" key="2">
    <source>
        <dbReference type="ARBA" id="ARBA00022741"/>
    </source>
</evidence>
<dbReference type="HOGENOM" id="CLU_000604_1_2_7"/>
<dbReference type="PANTHER" id="PTHR45772:SF9">
    <property type="entry name" value="CONSERVED COMPONENT OF ABC TRANSPORTER FOR NATURAL AMINO ACIDS"/>
    <property type="match status" value="1"/>
</dbReference>
<dbReference type="RefSeq" id="WP_013259932.1">
    <property type="nucleotide sequence ID" value="NC_014365.1"/>
</dbReference>
<keyword evidence="6" id="KW-1185">Reference proteome</keyword>
<dbReference type="InterPro" id="IPR032823">
    <property type="entry name" value="BCA_ABC_TP_C"/>
</dbReference>
<dbReference type="EMBL" id="CP002085">
    <property type="protein sequence ID" value="ADK86496.1"/>
    <property type="molecule type" value="Genomic_DNA"/>
</dbReference>
<dbReference type="KEGG" id="dbr:Deba_3143"/>
<dbReference type="PANTHER" id="PTHR45772">
    <property type="entry name" value="CONSERVED COMPONENT OF ABC TRANSPORTER FOR NATURAL AMINO ACIDS-RELATED"/>
    <property type="match status" value="1"/>
</dbReference>
<feature type="domain" description="ABC transporter" evidence="4">
    <location>
        <begin position="6"/>
        <end position="254"/>
    </location>
</feature>
<dbReference type="InterPro" id="IPR003439">
    <property type="entry name" value="ABC_transporter-like_ATP-bd"/>
</dbReference>
<organism evidence="5 6">
    <name type="scientific">Desulfarculus baarsii (strain ATCC 33931 / DSM 2075 / LMG 7858 / VKM B-1802 / 2st14)</name>
    <dbReference type="NCBI Taxonomy" id="644282"/>
    <lineage>
        <taxon>Bacteria</taxon>
        <taxon>Pseudomonadati</taxon>
        <taxon>Thermodesulfobacteriota</taxon>
        <taxon>Desulfarculia</taxon>
        <taxon>Desulfarculales</taxon>
        <taxon>Desulfarculaceae</taxon>
        <taxon>Desulfarculus</taxon>
    </lineage>
</organism>
<evidence type="ECO:0000259" key="4">
    <source>
        <dbReference type="PROSITE" id="PS50893"/>
    </source>
</evidence>
<dbReference type="Gene3D" id="3.40.50.300">
    <property type="entry name" value="P-loop containing nucleotide triphosphate hydrolases"/>
    <property type="match status" value="1"/>
</dbReference>
<keyword evidence="3" id="KW-0067">ATP-binding</keyword>
<dbReference type="InterPro" id="IPR051120">
    <property type="entry name" value="ABC_AA/LPS_Transport"/>
</dbReference>
<dbReference type="PROSITE" id="PS00211">
    <property type="entry name" value="ABC_TRANSPORTER_1"/>
    <property type="match status" value="1"/>
</dbReference>
<evidence type="ECO:0000313" key="5">
    <source>
        <dbReference type="EMBL" id="ADK86496.1"/>
    </source>
</evidence>
<protein>
    <submittedName>
        <fullName evidence="5">ABC transporter related protein</fullName>
    </submittedName>
</protein>
<dbReference type="eggNOG" id="COG0411">
    <property type="taxonomic scope" value="Bacteria"/>
</dbReference>
<dbReference type="SMART" id="SM00382">
    <property type="entry name" value="AAA"/>
    <property type="match status" value="1"/>
</dbReference>
<evidence type="ECO:0000256" key="1">
    <source>
        <dbReference type="ARBA" id="ARBA00022448"/>
    </source>
</evidence>
<dbReference type="InterPro" id="IPR027417">
    <property type="entry name" value="P-loop_NTPase"/>
</dbReference>
<dbReference type="SUPFAM" id="SSF52540">
    <property type="entry name" value="P-loop containing nucleoside triphosphate hydrolases"/>
    <property type="match status" value="1"/>
</dbReference>
<dbReference type="Proteomes" id="UP000009047">
    <property type="component" value="Chromosome"/>
</dbReference>
<dbReference type="GO" id="GO:0005886">
    <property type="term" value="C:plasma membrane"/>
    <property type="evidence" value="ECO:0007669"/>
    <property type="project" value="TreeGrafter"/>
</dbReference>
<dbReference type="Pfam" id="PF12399">
    <property type="entry name" value="BCA_ABC_TP_C"/>
    <property type="match status" value="1"/>
</dbReference>